<accession>A0AAD9VYQ4</accession>
<reference evidence="1" key="1">
    <citation type="submission" date="2023-06" db="EMBL/GenBank/DDBJ databases">
        <authorList>
            <person name="Noh H."/>
        </authorList>
    </citation>
    <scope>NUCLEOTIDE SEQUENCE</scope>
    <source>
        <strain evidence="1">DUCC20226</strain>
    </source>
</reference>
<evidence type="ECO:0000313" key="2">
    <source>
        <dbReference type="Proteomes" id="UP001265746"/>
    </source>
</evidence>
<dbReference type="AlphaFoldDB" id="A0AAD9VYQ4"/>
<dbReference type="EMBL" id="JAUJFL010000007">
    <property type="protein sequence ID" value="KAK2599796.1"/>
    <property type="molecule type" value="Genomic_DNA"/>
</dbReference>
<sequence length="351" mass="38525">MSAIQTEDASDRLHLSLLSSAKDHDNPNTRLYSYREEAQGQGTWIVIINTGYNWEQFPEEFGRPNEPRPLVLWNVPEDVRNRELDPDEVESGLHWPSDSEIDYGEPFEGVPEGHGTQIAILAGGMRTGVARRAGLYLIKAGGAVLNEEEEVVEEDICSLSLIVALNHIVEKLKDGSLPPGKTVVVIDTLWGIPDVSPDTLGAEQDYRDWCGQLDQSLEEIDRIGGVLVSLAAGNEGNRDPPGRTGDFMPNILSQRNASPLVIVGAVTSQGQLARLTSPASNSVPITCYAILCTLGEKIYCCQICRSSTILYKAGQPFRQPLWNYPVPDRLNVVCNSCAMHSRTSKKRKATA</sequence>
<dbReference type="GO" id="GO:0004252">
    <property type="term" value="F:serine-type endopeptidase activity"/>
    <property type="evidence" value="ECO:0007669"/>
    <property type="project" value="InterPro"/>
</dbReference>
<dbReference type="InterPro" id="IPR036852">
    <property type="entry name" value="Peptidase_S8/S53_dom_sf"/>
</dbReference>
<dbReference type="CDD" id="cd00306">
    <property type="entry name" value="Peptidases_S8_S53"/>
    <property type="match status" value="1"/>
</dbReference>
<gene>
    <name evidence="1" type="ORF">N8I77_011520</name>
</gene>
<evidence type="ECO:0000313" key="1">
    <source>
        <dbReference type="EMBL" id="KAK2599796.1"/>
    </source>
</evidence>
<comment type="caution">
    <text evidence="1">The sequence shown here is derived from an EMBL/GenBank/DDBJ whole genome shotgun (WGS) entry which is preliminary data.</text>
</comment>
<dbReference type="SUPFAM" id="SSF52743">
    <property type="entry name" value="Subtilisin-like"/>
    <property type="match status" value="1"/>
</dbReference>
<organism evidence="1 2">
    <name type="scientific">Phomopsis amygdali</name>
    <name type="common">Fusicoccum amygdali</name>
    <dbReference type="NCBI Taxonomy" id="1214568"/>
    <lineage>
        <taxon>Eukaryota</taxon>
        <taxon>Fungi</taxon>
        <taxon>Dikarya</taxon>
        <taxon>Ascomycota</taxon>
        <taxon>Pezizomycotina</taxon>
        <taxon>Sordariomycetes</taxon>
        <taxon>Sordariomycetidae</taxon>
        <taxon>Diaporthales</taxon>
        <taxon>Diaporthaceae</taxon>
        <taxon>Diaporthe</taxon>
    </lineage>
</organism>
<proteinExistence type="predicted"/>
<protein>
    <recommendedName>
        <fullName evidence="3">Peptidase S8/S53 domain-containing protein</fullName>
    </recommendedName>
</protein>
<name>A0AAD9VYQ4_PHOAM</name>
<evidence type="ECO:0008006" key="3">
    <source>
        <dbReference type="Google" id="ProtNLM"/>
    </source>
</evidence>
<dbReference type="Gene3D" id="3.40.50.200">
    <property type="entry name" value="Peptidase S8/S53 domain"/>
    <property type="match status" value="1"/>
</dbReference>
<dbReference type="Proteomes" id="UP001265746">
    <property type="component" value="Unassembled WGS sequence"/>
</dbReference>
<dbReference type="GO" id="GO:0006508">
    <property type="term" value="P:proteolysis"/>
    <property type="evidence" value="ECO:0007669"/>
    <property type="project" value="InterPro"/>
</dbReference>
<keyword evidence="2" id="KW-1185">Reference proteome</keyword>